<dbReference type="Gene3D" id="2.60.120.820">
    <property type="entry name" value="PHR domain"/>
    <property type="match status" value="3"/>
</dbReference>
<dbReference type="InterPro" id="IPR038648">
    <property type="entry name" value="PHR_sf"/>
</dbReference>
<dbReference type="Pfam" id="PF13540">
    <property type="entry name" value="RCC1_2"/>
    <property type="match status" value="1"/>
</dbReference>
<evidence type="ECO:0000259" key="2">
    <source>
        <dbReference type="Pfam" id="PF08005"/>
    </source>
</evidence>
<sequence>MLGTPSRNLWLNYGVPHQSLVTSFPVDLPPQLTSGPGELVVRSLVSDGCYLYVYTSKGLLKIGSGYGSSIKQHVYMHKPDFFASDRHGWLGYCKDNITIKMYDVDSPKERVEMNNSVTLTSHKYLNVHLLRRRTLVLGRAPFDDNLSRRAVESDAPVAMQLEDNEEDPLSSMHAVMVLDNGSALFTGVARRGEDGDTITRQGLLLMFGKDSQHCDSNGIVQGLRHERVIQVALGKAHTVVLTNFGQVYTFGINNKGQCGREFGYTKETEMLTFGSNQYGQLGAVMFPHTIASYECWCGVTLHYLLTCKGSLGRPRIDEPSRNERSPVWYATPGRVPRLGPRYSCKAVWVTASGDQTFMQLSQSLIKTDTLFSATVTANGNSIDQTVVQLSQALIKTDSLFSATVTAIGNSIVILPNRPEHTFKCITINKADGTCNAWSGSEQVDFVNTLACLDPLYDVLWCYQPQMRVMKCYNILAFDSHKQHRCCNNEPESFPSDKDFEYPNYGSMKRLDEFKNLQVLETTILYDDKPPENVALSNMSVLNQELAIPSTPGCTVTRMHAALHLLGCLDSLTYAHDTKLNQVECKRESASSPVPPVKEDYLTVNRFENHGGGWGYSGHSVEAIRFMCDTDILLGGDQEGDGELMAESEEVMFECAPRDRFPILFEAPLPLVANRWYVAWACINGPSSDCGSSGQAMVINDDIGFHFKTSKKSNNGTDVNAGQIPCLLYNLMNPDHSIPIKRIEPGDPVIVLSKNISRMNNKKRNSHEYMSYFEAIADIRNLIQLIMADKTPSCNMLPRRGKNKTHRVCYVQFALEMTNAILKEAHNTITACFHAFFPTPSLKWNHLCSLLFHVKDGVVPASQVRELTSTCAAMCASRSLRDVLQFIVPVTQSAMNEYKKPESKITKEVPSKSATVPRSSNKPPPIPPRSNNKEAQKQPDPTETKSSHTEWHLLDVIPKLLDVVTIPIKKQMMTRQCGQPHDHGEIKQAERLAEYCCKLVSRIVAELTYSATNVRDLDTNLVKHQITPSRFMRVNQSRAWHTGNGSPDAVCFTVDRPGVMLVGVCAYGGLGHYEYTLELLQDLRLRATAEETDPGHCWVSVEVTQGTFCTADCQHDMVQLKFERPVALKEDLRYAIRLCNHGGRTANGDCGLPSVKGPDGTTFRFASCSLSINGTSMARGQIPCFIYYGSTLPQNSSESADTLITELRGITLRVGSMVVDRCAELFCTLRNELTTEDLRRNAAVLQQSACVSALVPYTIAHLVLFPPNVAWVVIEMDRRCITAQPEDTLTVYASVGPPRRRCHCANEARLMDPPFRKVYKVAGSFTRPTHSSLGPGHAVSVGVSGPAAATLPLRQRGPPHGPALPQGIQSSGLVHSSHTPSTRPTAMLSVYASVVPPRRCCHCANEARLIDPPFRKVYKVAGSSTHPTHPALGPGHAVSLRVRGPAAATLPLRQRGPPHGPALPQVYASVVPPRRRCHCANEARLMDPPFRKVYKVAGSSTRPTHPALGPGHAVSVRVRGPAAATLPLRQRGPPHGPARPQGIQGSGLVLSSHTPGYLSFNNIFNDRLVQLSSESGEAEELCDDESDTACMHYNCTYFSVTPKLSNK</sequence>
<evidence type="ECO:0000313" key="4">
    <source>
        <dbReference type="Proteomes" id="UP001153292"/>
    </source>
</evidence>
<organism evidence="3 4">
    <name type="scientific">Chilo suppressalis</name>
    <name type="common">Asiatic rice borer moth</name>
    <dbReference type="NCBI Taxonomy" id="168631"/>
    <lineage>
        <taxon>Eukaryota</taxon>
        <taxon>Metazoa</taxon>
        <taxon>Ecdysozoa</taxon>
        <taxon>Arthropoda</taxon>
        <taxon>Hexapoda</taxon>
        <taxon>Insecta</taxon>
        <taxon>Pterygota</taxon>
        <taxon>Neoptera</taxon>
        <taxon>Endopterygota</taxon>
        <taxon>Lepidoptera</taxon>
        <taxon>Glossata</taxon>
        <taxon>Ditrysia</taxon>
        <taxon>Pyraloidea</taxon>
        <taxon>Crambidae</taxon>
        <taxon>Crambinae</taxon>
        <taxon>Chilo</taxon>
    </lineage>
</organism>
<dbReference type="Proteomes" id="UP001153292">
    <property type="component" value="Chromosome 2"/>
</dbReference>
<feature type="region of interest" description="Disordered" evidence="1">
    <location>
        <begin position="1526"/>
        <end position="1547"/>
    </location>
</feature>
<dbReference type="PANTHER" id="PTHR45943:SF1">
    <property type="entry name" value="E3 UBIQUITIN-PROTEIN LIGASE MYCBP2"/>
    <property type="match status" value="1"/>
</dbReference>
<dbReference type="InterPro" id="IPR012983">
    <property type="entry name" value="PHR"/>
</dbReference>
<dbReference type="EMBL" id="OU963895">
    <property type="protein sequence ID" value="CAH0402067.1"/>
    <property type="molecule type" value="Genomic_DNA"/>
</dbReference>
<evidence type="ECO:0000313" key="3">
    <source>
        <dbReference type="EMBL" id="CAH0402067.1"/>
    </source>
</evidence>
<accession>A0ABN8AZW3</accession>
<feature type="region of interest" description="Disordered" evidence="1">
    <location>
        <begin position="897"/>
        <end position="948"/>
    </location>
</feature>
<protein>
    <recommendedName>
        <fullName evidence="2">PHR domain-containing protein</fullName>
    </recommendedName>
</protein>
<dbReference type="InterPro" id="IPR009091">
    <property type="entry name" value="RCC1/BLIP-II"/>
</dbReference>
<dbReference type="PANTHER" id="PTHR45943">
    <property type="entry name" value="E3 UBIQUITIN-PROTEIN LIGASE MYCBP2"/>
    <property type="match status" value="1"/>
</dbReference>
<dbReference type="Gene3D" id="2.130.10.30">
    <property type="entry name" value="Regulator of chromosome condensation 1/beta-lactamase-inhibitor protein II"/>
    <property type="match status" value="1"/>
</dbReference>
<name>A0ABN8AZW3_CHISP</name>
<feature type="domain" description="PHR" evidence="2">
    <location>
        <begin position="604"/>
        <end position="635"/>
    </location>
</feature>
<reference evidence="3" key="1">
    <citation type="submission" date="2021-12" db="EMBL/GenBank/DDBJ databases">
        <authorList>
            <person name="King R."/>
        </authorList>
    </citation>
    <scope>NUCLEOTIDE SEQUENCE</scope>
</reference>
<feature type="region of interest" description="Disordered" evidence="1">
    <location>
        <begin position="1353"/>
        <end position="1381"/>
    </location>
</feature>
<keyword evidence="4" id="KW-1185">Reference proteome</keyword>
<feature type="compositionally biased region" description="Polar residues" evidence="1">
    <location>
        <begin position="1366"/>
        <end position="1381"/>
    </location>
</feature>
<dbReference type="SUPFAM" id="SSF50985">
    <property type="entry name" value="RCC1/BLIP-II"/>
    <property type="match status" value="1"/>
</dbReference>
<feature type="domain" description="PHR" evidence="2">
    <location>
        <begin position="637"/>
        <end position="729"/>
    </location>
</feature>
<evidence type="ECO:0000256" key="1">
    <source>
        <dbReference type="SAM" id="MobiDB-lite"/>
    </source>
</evidence>
<feature type="compositionally biased region" description="Basic and acidic residues" evidence="1">
    <location>
        <begin position="897"/>
        <end position="909"/>
    </location>
</feature>
<proteinExistence type="predicted"/>
<feature type="domain" description="PHR" evidence="2">
    <location>
        <begin position="1028"/>
        <end position="1187"/>
    </location>
</feature>
<feature type="compositionally biased region" description="Basic and acidic residues" evidence="1">
    <location>
        <begin position="930"/>
        <end position="948"/>
    </location>
</feature>
<dbReference type="Pfam" id="PF08005">
    <property type="entry name" value="PHR"/>
    <property type="match status" value="3"/>
</dbReference>
<gene>
    <name evidence="3" type="ORF">CHILSU_LOCUS5304</name>
</gene>